<proteinExistence type="predicted"/>
<dbReference type="AlphaFoldDB" id="A0A506UI10"/>
<sequence>MSIGTRDLDEVTGRMALESPDRIEFRDDRGRTIQSVGRALTIIEILADANEPLALNEIAALAQLNVSTCHHLVATLVGRGYVLHAGRNRGYMLSSRLNELVDMNSREIDLGEFVRPKLTALAEQLVESAQMAVLRGTNLVTQLRADYATNVREADEFKKMTALHATATGKAILAWLPETEMVRVISQNGLTAYTERTITSLSGLIEELRNVRRNGFSVDDQELEKGVVCCGSVVRDEKGAVIASISVTFAAEKNSDAYRSHVIKRVVQCGRSLSDQLKVSRA</sequence>
<dbReference type="InterPro" id="IPR036388">
    <property type="entry name" value="WH-like_DNA-bd_sf"/>
</dbReference>
<keyword evidence="3" id="KW-0804">Transcription</keyword>
<evidence type="ECO:0000313" key="6">
    <source>
        <dbReference type="EMBL" id="TPW32933.1"/>
    </source>
</evidence>
<evidence type="ECO:0000256" key="1">
    <source>
        <dbReference type="ARBA" id="ARBA00023015"/>
    </source>
</evidence>
<dbReference type="InterPro" id="IPR036390">
    <property type="entry name" value="WH_DNA-bd_sf"/>
</dbReference>
<evidence type="ECO:0000259" key="5">
    <source>
        <dbReference type="PROSITE" id="PS51078"/>
    </source>
</evidence>
<keyword evidence="7" id="KW-1185">Reference proteome</keyword>
<name>A0A506UI10_9HYPH</name>
<reference evidence="6 7" key="1">
    <citation type="submission" date="2019-06" db="EMBL/GenBank/DDBJ databases">
        <authorList>
            <person name="Li M."/>
        </authorList>
    </citation>
    <scope>NUCLEOTIDE SEQUENCE [LARGE SCALE GENOMIC DNA]</scope>
    <source>
        <strain evidence="6 7">BGMRC6574</strain>
    </source>
</reference>
<dbReference type="InterPro" id="IPR014757">
    <property type="entry name" value="Tscrpt_reg_IclR_C"/>
</dbReference>
<dbReference type="InterPro" id="IPR005471">
    <property type="entry name" value="Tscrpt_reg_IclR_N"/>
</dbReference>
<dbReference type="PANTHER" id="PTHR30136:SF24">
    <property type="entry name" value="HTH-TYPE TRANSCRIPTIONAL REPRESSOR ALLR"/>
    <property type="match status" value="1"/>
</dbReference>
<dbReference type="GO" id="GO:0045892">
    <property type="term" value="P:negative regulation of DNA-templated transcription"/>
    <property type="evidence" value="ECO:0007669"/>
    <property type="project" value="TreeGrafter"/>
</dbReference>
<evidence type="ECO:0000313" key="7">
    <source>
        <dbReference type="Proteomes" id="UP000320314"/>
    </source>
</evidence>
<dbReference type="Pfam" id="PF09339">
    <property type="entry name" value="HTH_IclR"/>
    <property type="match status" value="1"/>
</dbReference>
<accession>A0A506UI10</accession>
<keyword evidence="2" id="KW-0238">DNA-binding</keyword>
<dbReference type="Gene3D" id="1.10.10.10">
    <property type="entry name" value="Winged helix-like DNA-binding domain superfamily/Winged helix DNA-binding domain"/>
    <property type="match status" value="1"/>
</dbReference>
<dbReference type="SUPFAM" id="SSF46785">
    <property type="entry name" value="Winged helix' DNA-binding domain"/>
    <property type="match status" value="1"/>
</dbReference>
<dbReference type="SUPFAM" id="SSF55781">
    <property type="entry name" value="GAF domain-like"/>
    <property type="match status" value="1"/>
</dbReference>
<evidence type="ECO:0000259" key="4">
    <source>
        <dbReference type="PROSITE" id="PS51077"/>
    </source>
</evidence>
<dbReference type="InterPro" id="IPR029016">
    <property type="entry name" value="GAF-like_dom_sf"/>
</dbReference>
<comment type="caution">
    <text evidence="6">The sequence shown here is derived from an EMBL/GenBank/DDBJ whole genome shotgun (WGS) entry which is preliminary data.</text>
</comment>
<dbReference type="OrthoDB" id="6057486at2"/>
<dbReference type="PROSITE" id="PS51078">
    <property type="entry name" value="ICLR_ED"/>
    <property type="match status" value="1"/>
</dbReference>
<dbReference type="PANTHER" id="PTHR30136">
    <property type="entry name" value="HELIX-TURN-HELIX TRANSCRIPTIONAL REGULATOR, ICLR FAMILY"/>
    <property type="match status" value="1"/>
</dbReference>
<dbReference type="GO" id="GO:0003677">
    <property type="term" value="F:DNA binding"/>
    <property type="evidence" value="ECO:0007669"/>
    <property type="project" value="UniProtKB-KW"/>
</dbReference>
<dbReference type="GO" id="GO:0003700">
    <property type="term" value="F:DNA-binding transcription factor activity"/>
    <property type="evidence" value="ECO:0007669"/>
    <property type="project" value="TreeGrafter"/>
</dbReference>
<dbReference type="PROSITE" id="PS51077">
    <property type="entry name" value="HTH_ICLR"/>
    <property type="match status" value="1"/>
</dbReference>
<evidence type="ECO:0000256" key="2">
    <source>
        <dbReference type="ARBA" id="ARBA00023125"/>
    </source>
</evidence>
<dbReference type="SMART" id="SM00346">
    <property type="entry name" value="HTH_ICLR"/>
    <property type="match status" value="1"/>
</dbReference>
<dbReference type="Pfam" id="PF01614">
    <property type="entry name" value="IclR_C"/>
    <property type="match status" value="1"/>
</dbReference>
<keyword evidence="1" id="KW-0805">Transcription regulation</keyword>
<organism evidence="6 7">
    <name type="scientific">Pararhizobium mangrovi</name>
    <dbReference type="NCBI Taxonomy" id="2590452"/>
    <lineage>
        <taxon>Bacteria</taxon>
        <taxon>Pseudomonadati</taxon>
        <taxon>Pseudomonadota</taxon>
        <taxon>Alphaproteobacteria</taxon>
        <taxon>Hyphomicrobiales</taxon>
        <taxon>Rhizobiaceae</taxon>
        <taxon>Rhizobium/Agrobacterium group</taxon>
        <taxon>Pararhizobium</taxon>
    </lineage>
</organism>
<feature type="domain" description="IclR-ED" evidence="5">
    <location>
        <begin position="96"/>
        <end position="279"/>
    </location>
</feature>
<evidence type="ECO:0000256" key="3">
    <source>
        <dbReference type="ARBA" id="ARBA00023163"/>
    </source>
</evidence>
<protein>
    <submittedName>
        <fullName evidence="6">IclR family transcriptional regulator</fullName>
    </submittedName>
</protein>
<dbReference type="Proteomes" id="UP000320314">
    <property type="component" value="Unassembled WGS sequence"/>
</dbReference>
<dbReference type="EMBL" id="VHLH01000001">
    <property type="protein sequence ID" value="TPW32933.1"/>
    <property type="molecule type" value="Genomic_DNA"/>
</dbReference>
<dbReference type="Gene3D" id="3.30.450.40">
    <property type="match status" value="1"/>
</dbReference>
<gene>
    <name evidence="6" type="ORF">FJU11_01575</name>
</gene>
<dbReference type="InterPro" id="IPR050707">
    <property type="entry name" value="HTH_MetabolicPath_Reg"/>
</dbReference>
<feature type="domain" description="HTH iclR-type" evidence="4">
    <location>
        <begin position="33"/>
        <end position="95"/>
    </location>
</feature>
<dbReference type="RefSeq" id="WP_141165237.1">
    <property type="nucleotide sequence ID" value="NZ_VHLH01000001.1"/>
</dbReference>